<keyword evidence="4" id="KW-1185">Reference proteome</keyword>
<comment type="caution">
    <text evidence="3">The sequence shown here is derived from an EMBL/GenBank/DDBJ whole genome shotgun (WGS) entry which is preliminary data.</text>
</comment>
<evidence type="ECO:0000256" key="2">
    <source>
        <dbReference type="SAM" id="Phobius"/>
    </source>
</evidence>
<feature type="region of interest" description="Disordered" evidence="1">
    <location>
        <begin position="91"/>
        <end position="141"/>
    </location>
</feature>
<keyword evidence="2" id="KW-0812">Transmembrane</keyword>
<keyword evidence="2" id="KW-0472">Membrane</keyword>
<dbReference type="AlphaFoldDB" id="A0A9P4GXL1"/>
<evidence type="ECO:0000313" key="4">
    <source>
        <dbReference type="Proteomes" id="UP000799777"/>
    </source>
</evidence>
<name>A0A9P4GXL1_9PLEO</name>
<accession>A0A9P4GXL1</accession>
<evidence type="ECO:0000313" key="3">
    <source>
        <dbReference type="EMBL" id="KAF2023314.1"/>
    </source>
</evidence>
<organism evidence="3 4">
    <name type="scientific">Setomelanomma holmii</name>
    <dbReference type="NCBI Taxonomy" id="210430"/>
    <lineage>
        <taxon>Eukaryota</taxon>
        <taxon>Fungi</taxon>
        <taxon>Dikarya</taxon>
        <taxon>Ascomycota</taxon>
        <taxon>Pezizomycotina</taxon>
        <taxon>Dothideomycetes</taxon>
        <taxon>Pleosporomycetidae</taxon>
        <taxon>Pleosporales</taxon>
        <taxon>Pleosporineae</taxon>
        <taxon>Phaeosphaeriaceae</taxon>
        <taxon>Setomelanomma</taxon>
    </lineage>
</organism>
<dbReference type="OrthoDB" id="5424430at2759"/>
<protein>
    <submittedName>
        <fullName evidence="3">Uncharacterized protein</fullName>
    </submittedName>
</protein>
<proteinExistence type="predicted"/>
<sequence>MQAPHSDLEVVHDAVGPGVQKYAHHAADAPEPYQHRDEDTNKVAYTTYTQSEPPRSSTICGLRRRTFWILVMVAIIIVAAAVGGGVGGALASKASDNSNKTANTANTGSNTAQSSSQAPQSSSLTPTSTSTEPSTTVTTTSIVGPTSTLLRDCPSSNYTLYDVTLGSTTMSFRKACGISFLNVNGIDNAFGTPVASLNDCINMCAAYNINNKTEIQAGSSRICNSVCWRNTFDKINDWPGGMCFGFASQNSSGTFRYRLPAETRCDSAALINQEY</sequence>
<feature type="compositionally biased region" description="Low complexity" evidence="1">
    <location>
        <begin position="94"/>
        <end position="141"/>
    </location>
</feature>
<gene>
    <name evidence="3" type="ORF">EK21DRAFT_105377</name>
</gene>
<dbReference type="EMBL" id="ML978359">
    <property type="protein sequence ID" value="KAF2023314.1"/>
    <property type="molecule type" value="Genomic_DNA"/>
</dbReference>
<feature type="transmembrane region" description="Helical" evidence="2">
    <location>
        <begin position="67"/>
        <end position="91"/>
    </location>
</feature>
<reference evidence="3" key="1">
    <citation type="journal article" date="2020" name="Stud. Mycol.">
        <title>101 Dothideomycetes genomes: a test case for predicting lifestyles and emergence of pathogens.</title>
        <authorList>
            <person name="Haridas S."/>
            <person name="Albert R."/>
            <person name="Binder M."/>
            <person name="Bloem J."/>
            <person name="Labutti K."/>
            <person name="Salamov A."/>
            <person name="Andreopoulos B."/>
            <person name="Baker S."/>
            <person name="Barry K."/>
            <person name="Bills G."/>
            <person name="Bluhm B."/>
            <person name="Cannon C."/>
            <person name="Castanera R."/>
            <person name="Culley D."/>
            <person name="Daum C."/>
            <person name="Ezra D."/>
            <person name="Gonzalez J."/>
            <person name="Henrissat B."/>
            <person name="Kuo A."/>
            <person name="Liang C."/>
            <person name="Lipzen A."/>
            <person name="Lutzoni F."/>
            <person name="Magnuson J."/>
            <person name="Mondo S."/>
            <person name="Nolan M."/>
            <person name="Ohm R."/>
            <person name="Pangilinan J."/>
            <person name="Park H.-J."/>
            <person name="Ramirez L."/>
            <person name="Alfaro M."/>
            <person name="Sun H."/>
            <person name="Tritt A."/>
            <person name="Yoshinaga Y."/>
            <person name="Zwiers L.-H."/>
            <person name="Turgeon B."/>
            <person name="Goodwin S."/>
            <person name="Spatafora J."/>
            <person name="Crous P."/>
            <person name="Grigoriev I."/>
        </authorList>
    </citation>
    <scope>NUCLEOTIDE SEQUENCE</scope>
    <source>
        <strain evidence="3">CBS 110217</strain>
    </source>
</reference>
<evidence type="ECO:0000256" key="1">
    <source>
        <dbReference type="SAM" id="MobiDB-lite"/>
    </source>
</evidence>
<dbReference type="Proteomes" id="UP000799777">
    <property type="component" value="Unassembled WGS sequence"/>
</dbReference>
<keyword evidence="2" id="KW-1133">Transmembrane helix</keyword>